<keyword evidence="5 7" id="KW-0648">Protein biosynthesis</keyword>
<keyword evidence="7" id="KW-0496">Mitochondrion</keyword>
<evidence type="ECO:0000256" key="6">
    <source>
        <dbReference type="ARBA" id="ARBA00047407"/>
    </source>
</evidence>
<feature type="active site" description="Charge relay system" evidence="7">
    <location>
        <position position="67"/>
    </location>
</feature>
<comment type="subcellular location">
    <subcellularLocation>
        <location evidence="7">Mitochondrion</location>
    </subcellularLocation>
</comment>
<evidence type="ECO:0000256" key="1">
    <source>
        <dbReference type="ARBA" id="ARBA00008069"/>
    </source>
</evidence>
<proteinExistence type="inferred from homology"/>
<organism evidence="9 10">
    <name type="scientific">Daphnia galeata</name>
    <dbReference type="NCBI Taxonomy" id="27404"/>
    <lineage>
        <taxon>Eukaryota</taxon>
        <taxon>Metazoa</taxon>
        <taxon>Ecdysozoa</taxon>
        <taxon>Arthropoda</taxon>
        <taxon>Crustacea</taxon>
        <taxon>Branchiopoda</taxon>
        <taxon>Diplostraca</taxon>
        <taxon>Cladocera</taxon>
        <taxon>Anomopoda</taxon>
        <taxon>Daphniidae</taxon>
        <taxon>Daphnia</taxon>
    </lineage>
</organism>
<dbReference type="NCBIfam" id="TIGR00132">
    <property type="entry name" value="gatA"/>
    <property type="match status" value="1"/>
</dbReference>
<feature type="active site" description="Charge relay system" evidence="7">
    <location>
        <position position="165"/>
    </location>
</feature>
<protein>
    <recommendedName>
        <fullName evidence="7">Glutamyl-tRNA(Gln) amidotransferase subunit A, mitochondrial</fullName>
        <shortName evidence="7">Glu-AdT subunit A</shortName>
        <ecNumber evidence="7">6.3.5.7</ecNumber>
    </recommendedName>
</protein>
<dbReference type="AlphaFoldDB" id="A0A8J2R9Q5"/>
<dbReference type="GO" id="GO:0070681">
    <property type="term" value="P:glutaminyl-tRNAGln biosynthesis via transamidation"/>
    <property type="evidence" value="ECO:0007669"/>
    <property type="project" value="UniProtKB-UniRule"/>
</dbReference>
<keyword evidence="10" id="KW-1185">Reference proteome</keyword>
<evidence type="ECO:0000256" key="3">
    <source>
        <dbReference type="ARBA" id="ARBA00022741"/>
    </source>
</evidence>
<gene>
    <name evidence="9" type="ORF">DGAL_LOCUS1831</name>
</gene>
<evidence type="ECO:0000256" key="4">
    <source>
        <dbReference type="ARBA" id="ARBA00022840"/>
    </source>
</evidence>
<dbReference type="PANTHER" id="PTHR11895:SF7">
    <property type="entry name" value="GLUTAMYL-TRNA(GLN) AMIDOTRANSFERASE SUBUNIT A, MITOCHONDRIAL"/>
    <property type="match status" value="1"/>
</dbReference>
<dbReference type="GO" id="GO:0032543">
    <property type="term" value="P:mitochondrial translation"/>
    <property type="evidence" value="ECO:0007669"/>
    <property type="project" value="UniProtKB-UniRule"/>
</dbReference>
<evidence type="ECO:0000256" key="2">
    <source>
        <dbReference type="ARBA" id="ARBA00022598"/>
    </source>
</evidence>
<sequence length="503" mass="55192">MLHQLKNGSCTVQELYAQCANRVKMIKSLNAYIRVTEETSQVHLQESIQRYKKGTPRPLEGIPVAIKDNFCTKNITTTCASKMLENFVPTYNATVVERLLDSGAILMGKTNLDEFGMGSGTTESIFGPTKNVWGSHLISKANENENSDNEVERKQPNDFYIAGGSSGGSAVAVATGTCSVALGSDTGGSVRNPASYCGVVGFKPSYGSISRYGLIPLVNSMDVPGILARTVDDCRSVFDVIKGCDPKDSTTLPRPLSKSKLKSTNKFDKLCVGIPKEFHCPGMSSEVIEVWNDVADLLENSGFRVVQVSLPHTSYSIACYSVLNPCEVASNMARYDGLRYGYRATGKDLNSTESLYAATRSQSLNQIVRGRILAGNYFLLKENYDKYFVQALKLRRLIYEDYIKIWGTGVDILLTPVTLSDAPLFSEFTQKDSRAQSADQDYCTQPANMAGIPALSLPVRISKRNLPLSLQLMAPHFDDETLLDVAHLLEQKLKFSQPTIKAA</sequence>
<dbReference type="HAMAP" id="MF_00120">
    <property type="entry name" value="GatA"/>
    <property type="match status" value="1"/>
</dbReference>
<dbReference type="InterPro" id="IPR020556">
    <property type="entry name" value="Amidase_CS"/>
</dbReference>
<dbReference type="InterPro" id="IPR023631">
    <property type="entry name" value="Amidase_dom"/>
</dbReference>
<comment type="subunit">
    <text evidence="7">Subunit of the heterotrimeric GatCAB amidotransferase (AdT) complex, composed of A, B and C subunits.</text>
</comment>
<dbReference type="Proteomes" id="UP000789390">
    <property type="component" value="Unassembled WGS sequence"/>
</dbReference>
<evidence type="ECO:0000313" key="9">
    <source>
        <dbReference type="EMBL" id="CAH0099675.1"/>
    </source>
</evidence>
<name>A0A8J2R9Q5_9CRUS</name>
<comment type="catalytic activity">
    <reaction evidence="6 7">
        <text>L-glutamyl-tRNA(Gln) + L-glutamine + ATP + H2O = L-glutaminyl-tRNA(Gln) + L-glutamate + ADP + phosphate + H(+)</text>
        <dbReference type="Rhea" id="RHEA:17521"/>
        <dbReference type="Rhea" id="RHEA-COMP:9681"/>
        <dbReference type="Rhea" id="RHEA-COMP:9684"/>
        <dbReference type="ChEBI" id="CHEBI:15377"/>
        <dbReference type="ChEBI" id="CHEBI:15378"/>
        <dbReference type="ChEBI" id="CHEBI:29985"/>
        <dbReference type="ChEBI" id="CHEBI:30616"/>
        <dbReference type="ChEBI" id="CHEBI:43474"/>
        <dbReference type="ChEBI" id="CHEBI:58359"/>
        <dbReference type="ChEBI" id="CHEBI:78520"/>
        <dbReference type="ChEBI" id="CHEBI:78521"/>
        <dbReference type="ChEBI" id="CHEBI:456216"/>
        <dbReference type="EC" id="6.3.5.7"/>
    </reaction>
</comment>
<evidence type="ECO:0000313" key="10">
    <source>
        <dbReference type="Proteomes" id="UP000789390"/>
    </source>
</evidence>
<dbReference type="GO" id="GO:0005524">
    <property type="term" value="F:ATP binding"/>
    <property type="evidence" value="ECO:0007669"/>
    <property type="project" value="UniProtKB-KW"/>
</dbReference>
<dbReference type="Gene3D" id="3.90.1300.10">
    <property type="entry name" value="Amidase signature (AS) domain"/>
    <property type="match status" value="1"/>
</dbReference>
<dbReference type="EMBL" id="CAKKLH010000024">
    <property type="protein sequence ID" value="CAH0099675.1"/>
    <property type="molecule type" value="Genomic_DNA"/>
</dbReference>
<dbReference type="Pfam" id="PF01425">
    <property type="entry name" value="Amidase"/>
    <property type="match status" value="2"/>
</dbReference>
<feature type="domain" description="Amidase" evidence="8">
    <location>
        <begin position="160"/>
        <end position="483"/>
    </location>
</feature>
<dbReference type="InterPro" id="IPR036928">
    <property type="entry name" value="AS_sf"/>
</dbReference>
<dbReference type="SUPFAM" id="SSF75304">
    <property type="entry name" value="Amidase signature (AS) enzymes"/>
    <property type="match status" value="1"/>
</dbReference>
<comment type="similarity">
    <text evidence="1 7">Belongs to the amidase family. GatA subfamily.</text>
</comment>
<evidence type="ECO:0000256" key="7">
    <source>
        <dbReference type="HAMAP-Rule" id="MF_03150"/>
    </source>
</evidence>
<comment type="caution">
    <text evidence="9">The sequence shown here is derived from an EMBL/GenBank/DDBJ whole genome shotgun (WGS) entry which is preliminary data.</text>
</comment>
<dbReference type="GO" id="GO:0005739">
    <property type="term" value="C:mitochondrion"/>
    <property type="evidence" value="ECO:0007669"/>
    <property type="project" value="UniProtKB-SubCell"/>
</dbReference>
<evidence type="ECO:0000256" key="5">
    <source>
        <dbReference type="ARBA" id="ARBA00022917"/>
    </source>
</evidence>
<keyword evidence="2 7" id="KW-0436">Ligase</keyword>
<dbReference type="GO" id="GO:0030956">
    <property type="term" value="C:glutamyl-tRNA(Gln) amidotransferase complex"/>
    <property type="evidence" value="ECO:0007669"/>
    <property type="project" value="UniProtKB-UniRule"/>
</dbReference>
<dbReference type="EC" id="6.3.5.7" evidence="7"/>
<dbReference type="GO" id="GO:0050567">
    <property type="term" value="F:glutaminyl-tRNA synthase (glutamine-hydrolyzing) activity"/>
    <property type="evidence" value="ECO:0007669"/>
    <property type="project" value="UniProtKB-UniRule"/>
</dbReference>
<comment type="function">
    <text evidence="7">Allows the formation of correctly charged Gln-tRNA(Gln) through the transamidation of misacylated Glu-tRNA(Gln) in the mitochondria. The reaction takes place in the presence of glutamine and ATP through an activated gamma-phospho-Glu-tRNA(Gln).</text>
</comment>
<reference evidence="9" key="1">
    <citation type="submission" date="2021-11" db="EMBL/GenBank/DDBJ databases">
        <authorList>
            <person name="Schell T."/>
        </authorList>
    </citation>
    <scope>NUCLEOTIDE SEQUENCE</scope>
    <source>
        <strain evidence="9">M5</strain>
    </source>
</reference>
<dbReference type="InterPro" id="IPR004412">
    <property type="entry name" value="GatA"/>
</dbReference>
<feature type="domain" description="Amidase" evidence="8">
    <location>
        <begin position="24"/>
        <end position="138"/>
    </location>
</feature>
<dbReference type="PROSITE" id="PS00571">
    <property type="entry name" value="AMIDASES"/>
    <property type="match status" value="1"/>
</dbReference>
<dbReference type="InterPro" id="IPR000120">
    <property type="entry name" value="Amidase"/>
</dbReference>
<feature type="active site" description="Acyl-ester intermediate" evidence="7">
    <location>
        <position position="189"/>
    </location>
</feature>
<accession>A0A8J2R9Q5</accession>
<evidence type="ECO:0000259" key="8">
    <source>
        <dbReference type="Pfam" id="PF01425"/>
    </source>
</evidence>
<keyword evidence="4 7" id="KW-0067">ATP-binding</keyword>
<dbReference type="OrthoDB" id="421993at2759"/>
<dbReference type="PANTHER" id="PTHR11895">
    <property type="entry name" value="TRANSAMIDASE"/>
    <property type="match status" value="1"/>
</dbReference>
<keyword evidence="3 7" id="KW-0547">Nucleotide-binding</keyword>